<name>A0A8H6J5D0_9PEZI</name>
<accession>A0A8H6J5D0</accession>
<keyword evidence="3" id="KW-1185">Reference proteome</keyword>
<dbReference type="AlphaFoldDB" id="A0A8H6J5D0"/>
<dbReference type="EMBL" id="WIGN01000161">
    <property type="protein sequence ID" value="KAF6806325.1"/>
    <property type="molecule type" value="Genomic_DNA"/>
</dbReference>
<protein>
    <submittedName>
        <fullName evidence="2">Uncharacterized protein</fullName>
    </submittedName>
</protein>
<evidence type="ECO:0000313" key="2">
    <source>
        <dbReference type="EMBL" id="KAF6806325.1"/>
    </source>
</evidence>
<dbReference type="Proteomes" id="UP000652219">
    <property type="component" value="Unassembled WGS sequence"/>
</dbReference>
<sequence length="100" mass="10857">MTVTDGMGWDGKGCRGTGGWGRSRWGWGWGWGMRKVDGVRVVWKVRGMKGEARRGEARQGKARQGKSVRVSRPMQCVHDASRSVANGDDDGGIGVRPGLT</sequence>
<feature type="compositionally biased region" description="Basic and acidic residues" evidence="1">
    <location>
        <begin position="50"/>
        <end position="59"/>
    </location>
</feature>
<organism evidence="2 3">
    <name type="scientific">Colletotrichum sojae</name>
    <dbReference type="NCBI Taxonomy" id="2175907"/>
    <lineage>
        <taxon>Eukaryota</taxon>
        <taxon>Fungi</taxon>
        <taxon>Dikarya</taxon>
        <taxon>Ascomycota</taxon>
        <taxon>Pezizomycotina</taxon>
        <taxon>Sordariomycetes</taxon>
        <taxon>Hypocreomycetidae</taxon>
        <taxon>Glomerellales</taxon>
        <taxon>Glomerellaceae</taxon>
        <taxon>Colletotrichum</taxon>
        <taxon>Colletotrichum orchidearum species complex</taxon>
    </lineage>
</organism>
<proteinExistence type="predicted"/>
<evidence type="ECO:0000313" key="3">
    <source>
        <dbReference type="Proteomes" id="UP000652219"/>
    </source>
</evidence>
<gene>
    <name evidence="2" type="ORF">CSOJ01_08901</name>
</gene>
<feature type="region of interest" description="Disordered" evidence="1">
    <location>
        <begin position="50"/>
        <end position="100"/>
    </location>
</feature>
<evidence type="ECO:0000256" key="1">
    <source>
        <dbReference type="SAM" id="MobiDB-lite"/>
    </source>
</evidence>
<comment type="caution">
    <text evidence="2">The sequence shown here is derived from an EMBL/GenBank/DDBJ whole genome shotgun (WGS) entry which is preliminary data.</text>
</comment>
<reference evidence="2 3" key="1">
    <citation type="journal article" date="2020" name="Phytopathology">
        <title>Genome Sequence Resources of Colletotrichum truncatum, C. plurivorum, C. musicola, and C. sojae: Four Species Pathogenic to Soybean (Glycine max).</title>
        <authorList>
            <person name="Rogerio F."/>
            <person name="Boufleur T.R."/>
            <person name="Ciampi-Guillardi M."/>
            <person name="Sukno S.A."/>
            <person name="Thon M.R."/>
            <person name="Massola Junior N.S."/>
            <person name="Baroncelli R."/>
        </authorList>
    </citation>
    <scope>NUCLEOTIDE SEQUENCE [LARGE SCALE GENOMIC DNA]</scope>
    <source>
        <strain evidence="2 3">LFN0009</strain>
    </source>
</reference>